<dbReference type="Proteomes" id="UP001059041">
    <property type="component" value="Linkage Group LG14"/>
</dbReference>
<dbReference type="GO" id="GO:0003714">
    <property type="term" value="F:transcription corepressor activity"/>
    <property type="evidence" value="ECO:0007669"/>
    <property type="project" value="TreeGrafter"/>
</dbReference>
<dbReference type="PANTHER" id="PTHR13308:SF23">
    <property type="entry name" value="NEDD4-BINDING PROTEIN 2-LIKE 2"/>
    <property type="match status" value="1"/>
</dbReference>
<dbReference type="AlphaFoldDB" id="A0A9W7WIW9"/>
<dbReference type="GO" id="GO:0005634">
    <property type="term" value="C:nucleus"/>
    <property type="evidence" value="ECO:0007669"/>
    <property type="project" value="TreeGrafter"/>
</dbReference>
<evidence type="ECO:0000313" key="2">
    <source>
        <dbReference type="EMBL" id="KAI7801109.1"/>
    </source>
</evidence>
<feature type="compositionally biased region" description="Polar residues" evidence="1">
    <location>
        <begin position="35"/>
        <end position="63"/>
    </location>
</feature>
<proteinExistence type="predicted"/>
<dbReference type="SUPFAM" id="SSF52540">
    <property type="entry name" value="P-loop containing nucleoside triphosphate hydrolases"/>
    <property type="match status" value="1"/>
</dbReference>
<feature type="region of interest" description="Disordered" evidence="1">
    <location>
        <begin position="116"/>
        <end position="173"/>
    </location>
</feature>
<dbReference type="Gene3D" id="3.40.50.300">
    <property type="entry name" value="P-loop containing nucleotide triphosphate hydrolases"/>
    <property type="match status" value="1"/>
</dbReference>
<feature type="non-terminal residue" evidence="2">
    <location>
        <position position="1"/>
    </location>
</feature>
<feature type="region of interest" description="Disordered" evidence="1">
    <location>
        <begin position="35"/>
        <end position="67"/>
    </location>
</feature>
<reference evidence="2" key="1">
    <citation type="submission" date="2021-02" db="EMBL/GenBank/DDBJ databases">
        <title>Comparative genomics reveals that relaxation of natural selection precedes convergent phenotypic evolution of cavefish.</title>
        <authorList>
            <person name="Peng Z."/>
        </authorList>
    </citation>
    <scope>NUCLEOTIDE SEQUENCE</scope>
    <source>
        <tissue evidence="2">Muscle</tissue>
    </source>
</reference>
<dbReference type="EMBL" id="JAFHDT010000014">
    <property type="protein sequence ID" value="KAI7801109.1"/>
    <property type="molecule type" value="Genomic_DNA"/>
</dbReference>
<evidence type="ECO:0000256" key="1">
    <source>
        <dbReference type="SAM" id="MobiDB-lite"/>
    </source>
</evidence>
<sequence length="449" mass="50905">QMPDVNASESTSPSEGGNVEVAYANTTQTNLRGLSAVLTSNSHTNSDTSVSDELTSTCSLEATSEQDRNRVIQDLGITSTAFIGPACRPEPPSIEQELSEFYKELQEVDHSDEVDGHALDEQGQNPSCKPESDPRQKDSSAVVTDRSRAYRPYPDPHQRSGQQWQCGGPRRWRPRTPYGNEGFGERRHLAPWCPPPPWIPPGPPNPAFQFFPPPPFGGPIMYPPYMRPQQNFQSHADISKRAPWEVPWLPPNEWHDNARGPSFCDSRFPEDYETSTSNWQQNNPEQQFHHYNTLHLILLRGLPGSGKSTLARDLMSGGPNGTILSTDDYFFQDNTYVFDSTLLADAHDWNQKRAEHAMSEGRSPVIIDNTNIKAWEMKPYVKMALKNGYKVDVREPETNWKYDPIQLEKRNTHGVPRETIEKMLDRFERPVDIDIVMNSAEPPHKSRAR</sequence>
<protein>
    <submittedName>
        <fullName evidence="2">NEDD4-binding protein 2-like 2</fullName>
    </submittedName>
</protein>
<evidence type="ECO:0000313" key="3">
    <source>
        <dbReference type="Proteomes" id="UP001059041"/>
    </source>
</evidence>
<organism evidence="2 3">
    <name type="scientific">Triplophysa rosa</name>
    <name type="common">Cave loach</name>
    <dbReference type="NCBI Taxonomy" id="992332"/>
    <lineage>
        <taxon>Eukaryota</taxon>
        <taxon>Metazoa</taxon>
        <taxon>Chordata</taxon>
        <taxon>Craniata</taxon>
        <taxon>Vertebrata</taxon>
        <taxon>Euteleostomi</taxon>
        <taxon>Actinopterygii</taxon>
        <taxon>Neopterygii</taxon>
        <taxon>Teleostei</taxon>
        <taxon>Ostariophysi</taxon>
        <taxon>Cypriniformes</taxon>
        <taxon>Nemacheilidae</taxon>
        <taxon>Triplophysa</taxon>
    </lineage>
</organism>
<name>A0A9W7WIW9_TRIRA</name>
<dbReference type="InterPro" id="IPR027417">
    <property type="entry name" value="P-loop_NTPase"/>
</dbReference>
<dbReference type="Pfam" id="PF13671">
    <property type="entry name" value="AAA_33"/>
    <property type="match status" value="1"/>
</dbReference>
<dbReference type="InterPro" id="IPR026302">
    <property type="entry name" value="NEDD4-bd_p2"/>
</dbReference>
<feature type="region of interest" description="Disordered" evidence="1">
    <location>
        <begin position="1"/>
        <end position="20"/>
    </location>
</feature>
<comment type="caution">
    <text evidence="2">The sequence shown here is derived from an EMBL/GenBank/DDBJ whole genome shotgun (WGS) entry which is preliminary data.</text>
</comment>
<accession>A0A9W7WIW9</accession>
<keyword evidence="3" id="KW-1185">Reference proteome</keyword>
<dbReference type="PANTHER" id="PTHR13308">
    <property type="entry name" value="NEDD4-BINDING PROTEIN 2-LIKE 1"/>
    <property type="match status" value="1"/>
</dbReference>
<gene>
    <name evidence="2" type="ORF">IRJ41_024736</name>
</gene>
<dbReference type="GO" id="GO:0000122">
    <property type="term" value="P:negative regulation of transcription by RNA polymerase II"/>
    <property type="evidence" value="ECO:0007669"/>
    <property type="project" value="TreeGrafter"/>
</dbReference>